<dbReference type="EMBL" id="CAJNYD010000024">
    <property type="protein sequence ID" value="CAF3182516.1"/>
    <property type="molecule type" value="Genomic_DNA"/>
</dbReference>
<evidence type="ECO:0000256" key="1">
    <source>
        <dbReference type="SAM" id="MobiDB-lite"/>
    </source>
</evidence>
<comment type="caution">
    <text evidence="2">The sequence shown here is derived from an EMBL/GenBank/DDBJ whole genome shotgun (WGS) entry which is preliminary data.</text>
</comment>
<feature type="region of interest" description="Disordered" evidence="1">
    <location>
        <begin position="1"/>
        <end position="53"/>
    </location>
</feature>
<evidence type="ECO:0000313" key="3">
    <source>
        <dbReference type="Proteomes" id="UP000663833"/>
    </source>
</evidence>
<dbReference type="Proteomes" id="UP000663833">
    <property type="component" value="Unassembled WGS sequence"/>
</dbReference>
<dbReference type="AlphaFoldDB" id="A0A817PWR9"/>
<name>A0A817PWR9_9BILA</name>
<feature type="compositionally biased region" description="Low complexity" evidence="1">
    <location>
        <begin position="38"/>
        <end position="49"/>
    </location>
</feature>
<gene>
    <name evidence="2" type="ORF">LUA448_LOCUS1051</name>
</gene>
<evidence type="ECO:0000313" key="2">
    <source>
        <dbReference type="EMBL" id="CAF3182516.1"/>
    </source>
</evidence>
<sequence>MAQAMFHESNVIRKRTRSVHNQNQAGATLYSSITADDSSLPKSEPRSSSFTKPLHQVIEFVQRKLSRNHNEQIQDFTTIQKTIE</sequence>
<accession>A0A817PWR9</accession>
<reference evidence="2" key="1">
    <citation type="submission" date="2021-02" db="EMBL/GenBank/DDBJ databases">
        <authorList>
            <person name="Nowell W R."/>
        </authorList>
    </citation>
    <scope>NUCLEOTIDE SEQUENCE</scope>
</reference>
<organism evidence="2 3">
    <name type="scientific">Rotaria socialis</name>
    <dbReference type="NCBI Taxonomy" id="392032"/>
    <lineage>
        <taxon>Eukaryota</taxon>
        <taxon>Metazoa</taxon>
        <taxon>Spiralia</taxon>
        <taxon>Gnathifera</taxon>
        <taxon>Rotifera</taxon>
        <taxon>Eurotatoria</taxon>
        <taxon>Bdelloidea</taxon>
        <taxon>Philodinida</taxon>
        <taxon>Philodinidae</taxon>
        <taxon>Rotaria</taxon>
    </lineage>
</organism>
<protein>
    <submittedName>
        <fullName evidence="2">Uncharacterized protein</fullName>
    </submittedName>
</protein>
<feature type="compositionally biased region" description="Polar residues" evidence="1">
    <location>
        <begin position="19"/>
        <end position="37"/>
    </location>
</feature>
<proteinExistence type="predicted"/>